<dbReference type="Gene3D" id="2.60.200.20">
    <property type="match status" value="1"/>
</dbReference>
<accession>A0A1Y1V951</accession>
<dbReference type="InterPro" id="IPR051176">
    <property type="entry name" value="Cent_Immune-Sig_Mod"/>
</dbReference>
<dbReference type="PANTHER" id="PTHR15715:SF37">
    <property type="entry name" value="LD47843P"/>
    <property type="match status" value="1"/>
</dbReference>
<sequence length="408" mass="45193">MSASITGNPLSSYPLSSAYPQNINTNINGNNSNNCNIMLITLNSSSKKKKIINLENPIHIGRAVDNTAMTAAASSSNLNGIFNGTEASSSSPSQFIYYSSKVVSRNHALLKHENGKFYIKDTGSSSGTFLNGKRLSPQGQESTFFELNNGDVVKLGEDCQVNKVLHKCVLLKIITSTIGIDSSAILDDMDYLDFTLAPEVRASVQNEFDSIWKSLTEGMVSPKEYLFYLKNSLFSSSENEAKNKVMPNSLDEINANTNIPGNQSNTTEKYISSSKSVQNLNQASNPTYPNKNSSYNSKKSIESALNELEDLLTDNQKFKKQISSKIPDNSHPSQTTNPTKSISTERIQNCINFIMSNSWQSPDIQQTLLKLAQDGDRQLLSYYENLKQFPQVFINITTKYVEELNTTN</sequence>
<dbReference type="STRING" id="1754191.A0A1Y1V951"/>
<proteinExistence type="predicted"/>
<organism evidence="3 4">
    <name type="scientific">Piromyces finnis</name>
    <dbReference type="NCBI Taxonomy" id="1754191"/>
    <lineage>
        <taxon>Eukaryota</taxon>
        <taxon>Fungi</taxon>
        <taxon>Fungi incertae sedis</taxon>
        <taxon>Chytridiomycota</taxon>
        <taxon>Chytridiomycota incertae sedis</taxon>
        <taxon>Neocallimastigomycetes</taxon>
        <taxon>Neocallimastigales</taxon>
        <taxon>Neocallimastigaceae</taxon>
        <taxon>Piromyces</taxon>
    </lineage>
</organism>
<gene>
    <name evidence="3" type="ORF">BCR36DRAFT_326845</name>
</gene>
<keyword evidence="4" id="KW-1185">Reference proteome</keyword>
<dbReference type="AlphaFoldDB" id="A0A1Y1V951"/>
<dbReference type="EMBL" id="MCFH01000021">
    <property type="protein sequence ID" value="ORX50279.1"/>
    <property type="molecule type" value="Genomic_DNA"/>
</dbReference>
<feature type="region of interest" description="Disordered" evidence="1">
    <location>
        <begin position="322"/>
        <end position="341"/>
    </location>
</feature>
<dbReference type="InterPro" id="IPR000253">
    <property type="entry name" value="FHA_dom"/>
</dbReference>
<protein>
    <submittedName>
        <fullName evidence="3">SMAD/FHA domain-containing protein</fullName>
    </submittedName>
</protein>
<evidence type="ECO:0000313" key="4">
    <source>
        <dbReference type="Proteomes" id="UP000193719"/>
    </source>
</evidence>
<evidence type="ECO:0000259" key="2">
    <source>
        <dbReference type="PROSITE" id="PS50006"/>
    </source>
</evidence>
<dbReference type="SUPFAM" id="SSF49879">
    <property type="entry name" value="SMAD/FHA domain"/>
    <property type="match status" value="1"/>
</dbReference>
<evidence type="ECO:0000313" key="3">
    <source>
        <dbReference type="EMBL" id="ORX50279.1"/>
    </source>
</evidence>
<dbReference type="Proteomes" id="UP000193719">
    <property type="component" value="Unassembled WGS sequence"/>
</dbReference>
<name>A0A1Y1V951_9FUNG</name>
<comment type="caution">
    <text evidence="3">The sequence shown here is derived from an EMBL/GenBank/DDBJ whole genome shotgun (WGS) entry which is preliminary data.</text>
</comment>
<feature type="domain" description="FHA" evidence="2">
    <location>
        <begin position="58"/>
        <end position="135"/>
    </location>
</feature>
<dbReference type="InterPro" id="IPR008984">
    <property type="entry name" value="SMAD_FHA_dom_sf"/>
</dbReference>
<dbReference type="PANTHER" id="PTHR15715">
    <property type="entry name" value="CENTROSOMAL PROTEIN OF 170 KDA"/>
    <property type="match status" value="1"/>
</dbReference>
<dbReference type="OrthoDB" id="687730at2759"/>
<reference evidence="3 4" key="2">
    <citation type="submission" date="2016-08" db="EMBL/GenBank/DDBJ databases">
        <title>Pervasive Adenine N6-methylation of Active Genes in Fungi.</title>
        <authorList>
            <consortium name="DOE Joint Genome Institute"/>
            <person name="Mondo S.J."/>
            <person name="Dannebaum R.O."/>
            <person name="Kuo R.C."/>
            <person name="Labutti K."/>
            <person name="Haridas S."/>
            <person name="Kuo A."/>
            <person name="Salamov A."/>
            <person name="Ahrendt S.R."/>
            <person name="Lipzen A."/>
            <person name="Sullivan W."/>
            <person name="Andreopoulos W.B."/>
            <person name="Clum A."/>
            <person name="Lindquist E."/>
            <person name="Daum C."/>
            <person name="Ramamoorthy G.K."/>
            <person name="Gryganskyi A."/>
            <person name="Culley D."/>
            <person name="Magnuson J.K."/>
            <person name="James T.Y."/>
            <person name="O'Malley M.A."/>
            <person name="Stajich J.E."/>
            <person name="Spatafora J.W."/>
            <person name="Visel A."/>
            <person name="Grigoriev I.V."/>
        </authorList>
    </citation>
    <scope>NUCLEOTIDE SEQUENCE [LARGE SCALE GENOMIC DNA]</scope>
    <source>
        <strain evidence="4">finn</strain>
    </source>
</reference>
<feature type="compositionally biased region" description="Low complexity" evidence="1">
    <location>
        <begin position="284"/>
        <end position="298"/>
    </location>
</feature>
<dbReference type="SMART" id="SM00240">
    <property type="entry name" value="FHA"/>
    <property type="match status" value="1"/>
</dbReference>
<feature type="compositionally biased region" description="Polar residues" evidence="1">
    <location>
        <begin position="254"/>
        <end position="283"/>
    </location>
</feature>
<feature type="region of interest" description="Disordered" evidence="1">
    <location>
        <begin position="252"/>
        <end position="298"/>
    </location>
</feature>
<dbReference type="Pfam" id="PF00498">
    <property type="entry name" value="FHA"/>
    <property type="match status" value="1"/>
</dbReference>
<reference evidence="3 4" key="1">
    <citation type="submission" date="2016-08" db="EMBL/GenBank/DDBJ databases">
        <title>Genomes of anaerobic fungi encode conserved fungal cellulosomes for biomass hydrolysis.</title>
        <authorList>
            <consortium name="DOE Joint Genome Institute"/>
            <person name="Haitjema C.H."/>
            <person name="Gilmore S.P."/>
            <person name="Henske J.K."/>
            <person name="Solomon K.V."/>
            <person name="De Groot R."/>
            <person name="Kuo A."/>
            <person name="Mondo S.J."/>
            <person name="Salamov A.A."/>
            <person name="Labutti K."/>
            <person name="Zhao Z."/>
            <person name="Chiniquy J."/>
            <person name="Barry K."/>
            <person name="Brewer H.M."/>
            <person name="Purvine S.O."/>
            <person name="Wright A.T."/>
            <person name="Boxma B."/>
            <person name="Van Alen T."/>
            <person name="Hackstein J.H."/>
            <person name="Baker S.E."/>
            <person name="Grigoriev I.V."/>
            <person name="O'Malley M.A."/>
        </authorList>
    </citation>
    <scope>NUCLEOTIDE SEQUENCE [LARGE SCALE GENOMIC DNA]</scope>
    <source>
        <strain evidence="4">finn</strain>
    </source>
</reference>
<dbReference type="PROSITE" id="PS50006">
    <property type="entry name" value="FHA_DOMAIN"/>
    <property type="match status" value="1"/>
</dbReference>
<evidence type="ECO:0000256" key="1">
    <source>
        <dbReference type="SAM" id="MobiDB-lite"/>
    </source>
</evidence>